<dbReference type="HOGENOM" id="CLU_041522_0_0_6"/>
<keyword evidence="3" id="KW-1185">Reference proteome</keyword>
<evidence type="ECO:0000256" key="1">
    <source>
        <dbReference type="SAM" id="Coils"/>
    </source>
</evidence>
<sequence length="535" mass="61738">MLIRKMAFGNESEAFIEDRFINGVNIIYSDDNNRGKTLVMQGLMFSLGYDAIFPSSFDYKNYYFYSEIIIDNSVYHFLRKKNSISIKNDDSIQIFNSISEARYFLDRFVFKIPRIIKDNRTTLVDLSLLYEIFFAGQDNRSPSGLISKGQFNKFDYKNMVYELANIQTCDTSNDDITDVKRKISALQLQLVDTKKKIAIIKENPKIAEVTSKLYDSESFQSKVKAITDINNTISHLRRTRQRELNRKTKLENLLSELRSLNSELNVGSVQCGECGSNKIVYSNNDMMFEVSNIDVRNKILQSIQKNISLKLELIRDISRDINVQQKSLEKELTEAPPSFQQIVLYREQITSQKDYDDEAFKITNEIKSLKASLEKSNLVSDSIKESKSALDLSLFTKMNSLYKEIDPNGNLVFDDLFATKNATFSGSEGQEFYFCKLVALSNILNHDFPIIIDSFREGELSTIKEHRMLEIYKKLGKQVILTSTLKSEEYEKNKYHTIKDINSIDYSHHQDCKILSRQEINNFSTLISGFNGLIL</sequence>
<proteinExistence type="predicted"/>
<organism evidence="2 3">
    <name type="scientific">Aeromonas dhakensis</name>
    <dbReference type="NCBI Taxonomy" id="196024"/>
    <lineage>
        <taxon>Bacteria</taxon>
        <taxon>Pseudomonadati</taxon>
        <taxon>Pseudomonadota</taxon>
        <taxon>Gammaproteobacteria</taxon>
        <taxon>Aeromonadales</taxon>
        <taxon>Aeromonadaceae</taxon>
        <taxon>Aeromonas</taxon>
    </lineage>
</organism>
<evidence type="ECO:0000313" key="3">
    <source>
        <dbReference type="Proteomes" id="UP000005149"/>
    </source>
</evidence>
<dbReference type="PATRIC" id="fig|1073377.4.peg.1661"/>
<evidence type="ECO:0008006" key="4">
    <source>
        <dbReference type="Google" id="ProtNLM"/>
    </source>
</evidence>
<comment type="caution">
    <text evidence="2">The sequence shown here is derived from an EMBL/GenBank/DDBJ whole genome shotgun (WGS) entry which is preliminary data.</text>
</comment>
<feature type="coiled-coil region" evidence="1">
    <location>
        <begin position="176"/>
        <end position="203"/>
    </location>
</feature>
<reference evidence="2 3" key="1">
    <citation type="submission" date="2012-06" db="EMBL/GenBank/DDBJ databases">
        <title>The Genome Sequence of Aeromonas hydrophila SSU.</title>
        <authorList>
            <consortium name="The Broad Institute Genome Sequencing Platform"/>
            <person name="Earl A."/>
            <person name="Ward D."/>
            <person name="Feldgarden M."/>
            <person name="Gevers D."/>
            <person name="Chopra A."/>
            <person name="Walker B."/>
            <person name="Young S.K."/>
            <person name="Zeng Q."/>
            <person name="Gargeya S."/>
            <person name="Fitzgerald M."/>
            <person name="Haas B."/>
            <person name="Abouelleil A."/>
            <person name="Alvarado L."/>
            <person name="Arachchi H.M."/>
            <person name="Berlin A.M."/>
            <person name="Chapman S.B."/>
            <person name="Goldberg J."/>
            <person name="Griggs A."/>
            <person name="Gujja S."/>
            <person name="Hansen M."/>
            <person name="Howarth C."/>
            <person name="Imamovic A."/>
            <person name="Larimer J."/>
            <person name="McCowan C."/>
            <person name="Montmayeur A."/>
            <person name="Murphy C."/>
            <person name="Neiman D."/>
            <person name="Pearson M."/>
            <person name="Priest M."/>
            <person name="Roberts A."/>
            <person name="Saif S."/>
            <person name="Shea T."/>
            <person name="Sisk P."/>
            <person name="Sykes S."/>
            <person name="Wortman J."/>
            <person name="Nusbaum C."/>
            <person name="Birren B."/>
        </authorList>
    </citation>
    <scope>NUCLEOTIDE SEQUENCE [LARGE SCALE GENOMIC DNA]</scope>
    <source>
        <strain evidence="2 3">SSU</strain>
    </source>
</reference>
<name>K1K9N4_9GAMM</name>
<gene>
    <name evidence="2" type="ORF">HMPREF1171_01613</name>
</gene>
<accession>K1K9N4</accession>
<evidence type="ECO:0000313" key="2">
    <source>
        <dbReference type="EMBL" id="EKB28379.1"/>
    </source>
</evidence>
<dbReference type="RefSeq" id="WP_005301866.1">
    <property type="nucleotide sequence ID" value="NZ_JH815591.1"/>
</dbReference>
<dbReference type="AlphaFoldDB" id="K1K9N4"/>
<dbReference type="Proteomes" id="UP000005149">
    <property type="component" value="Unassembled WGS sequence"/>
</dbReference>
<keyword evidence="1" id="KW-0175">Coiled coil</keyword>
<dbReference type="EMBL" id="AGWR01000014">
    <property type="protein sequence ID" value="EKB28379.1"/>
    <property type="molecule type" value="Genomic_DNA"/>
</dbReference>
<protein>
    <recommendedName>
        <fullName evidence="4">Rad50/SbcC-type AAA domain-containing protein</fullName>
    </recommendedName>
</protein>